<evidence type="ECO:0000313" key="2">
    <source>
        <dbReference type="Proteomes" id="UP000054166"/>
    </source>
</evidence>
<sequence length="59" mass="6766">MKQWNSSSLLCEISQFTHIAVDKLFLTLQQRKPDKSYQNLQILSGEGVEILQLAVFETP</sequence>
<evidence type="ECO:0000313" key="1">
    <source>
        <dbReference type="EMBL" id="KIM80580.1"/>
    </source>
</evidence>
<reference evidence="2" key="2">
    <citation type="submission" date="2015-01" db="EMBL/GenBank/DDBJ databases">
        <title>Evolutionary Origins and Diversification of the Mycorrhizal Mutualists.</title>
        <authorList>
            <consortium name="DOE Joint Genome Institute"/>
            <consortium name="Mycorrhizal Genomics Consortium"/>
            <person name="Kohler A."/>
            <person name="Kuo A."/>
            <person name="Nagy L.G."/>
            <person name="Floudas D."/>
            <person name="Copeland A."/>
            <person name="Barry K.W."/>
            <person name="Cichocki N."/>
            <person name="Veneault-Fourrey C."/>
            <person name="LaButti K."/>
            <person name="Lindquist E.A."/>
            <person name="Lipzen A."/>
            <person name="Lundell T."/>
            <person name="Morin E."/>
            <person name="Murat C."/>
            <person name="Riley R."/>
            <person name="Ohm R."/>
            <person name="Sun H."/>
            <person name="Tunlid A."/>
            <person name="Henrissat B."/>
            <person name="Grigoriev I.V."/>
            <person name="Hibbett D.S."/>
            <person name="Martin F."/>
        </authorList>
    </citation>
    <scope>NUCLEOTIDE SEQUENCE [LARGE SCALE GENOMIC DNA]</scope>
    <source>
        <strain evidence="2">F 1598</strain>
    </source>
</reference>
<dbReference type="InParanoid" id="A0A0C3F7D2"/>
<name>A0A0C3F7D2_PILCF</name>
<proteinExistence type="predicted"/>
<accession>A0A0C3F7D2</accession>
<dbReference type="AlphaFoldDB" id="A0A0C3F7D2"/>
<organism evidence="1 2">
    <name type="scientific">Piloderma croceum (strain F 1598)</name>
    <dbReference type="NCBI Taxonomy" id="765440"/>
    <lineage>
        <taxon>Eukaryota</taxon>
        <taxon>Fungi</taxon>
        <taxon>Dikarya</taxon>
        <taxon>Basidiomycota</taxon>
        <taxon>Agaricomycotina</taxon>
        <taxon>Agaricomycetes</taxon>
        <taxon>Agaricomycetidae</taxon>
        <taxon>Atheliales</taxon>
        <taxon>Atheliaceae</taxon>
        <taxon>Piloderma</taxon>
    </lineage>
</organism>
<protein>
    <submittedName>
        <fullName evidence="1">Uncharacterized protein</fullName>
    </submittedName>
</protein>
<reference evidence="1 2" key="1">
    <citation type="submission" date="2014-04" db="EMBL/GenBank/DDBJ databases">
        <authorList>
            <consortium name="DOE Joint Genome Institute"/>
            <person name="Kuo A."/>
            <person name="Tarkka M."/>
            <person name="Buscot F."/>
            <person name="Kohler A."/>
            <person name="Nagy L.G."/>
            <person name="Floudas D."/>
            <person name="Copeland A."/>
            <person name="Barry K.W."/>
            <person name="Cichocki N."/>
            <person name="Veneault-Fourrey C."/>
            <person name="LaButti K."/>
            <person name="Lindquist E.A."/>
            <person name="Lipzen A."/>
            <person name="Lundell T."/>
            <person name="Morin E."/>
            <person name="Murat C."/>
            <person name="Sun H."/>
            <person name="Tunlid A."/>
            <person name="Henrissat B."/>
            <person name="Grigoriev I.V."/>
            <person name="Hibbett D.S."/>
            <person name="Martin F."/>
            <person name="Nordberg H.P."/>
            <person name="Cantor M.N."/>
            <person name="Hua S.X."/>
        </authorList>
    </citation>
    <scope>NUCLEOTIDE SEQUENCE [LARGE SCALE GENOMIC DNA]</scope>
    <source>
        <strain evidence="1 2">F 1598</strain>
    </source>
</reference>
<dbReference type="HOGENOM" id="CLU_2961649_0_0_1"/>
<gene>
    <name evidence="1" type="ORF">PILCRDRAFT_822317</name>
</gene>
<keyword evidence="2" id="KW-1185">Reference proteome</keyword>
<dbReference type="Proteomes" id="UP000054166">
    <property type="component" value="Unassembled WGS sequence"/>
</dbReference>
<dbReference type="EMBL" id="KN833003">
    <property type="protein sequence ID" value="KIM80580.1"/>
    <property type="molecule type" value="Genomic_DNA"/>
</dbReference>